<evidence type="ECO:0000313" key="2">
    <source>
        <dbReference type="EMBL" id="OEH80222.1"/>
    </source>
</evidence>
<dbReference type="VEuPathDB" id="ToxoDB:LOC34619050"/>
<keyword evidence="1" id="KW-0472">Membrane</keyword>
<protein>
    <submittedName>
        <fullName evidence="2">Uncharacterized protein</fullName>
    </submittedName>
</protein>
<proteinExistence type="predicted"/>
<reference evidence="2 3" key="1">
    <citation type="journal article" date="2016" name="BMC Genomics">
        <title>Comparative genomics reveals Cyclospora cayetanensis possesses coccidia-like metabolism and invasion components but unique surface antigens.</title>
        <authorList>
            <person name="Liu S."/>
            <person name="Wang L."/>
            <person name="Zheng H."/>
            <person name="Xu Z."/>
            <person name="Roellig D.M."/>
            <person name="Li N."/>
            <person name="Frace M.A."/>
            <person name="Tang K."/>
            <person name="Arrowood M.J."/>
            <person name="Moss D.M."/>
            <person name="Zhang L."/>
            <person name="Feng Y."/>
            <person name="Xiao L."/>
        </authorList>
    </citation>
    <scope>NUCLEOTIDE SEQUENCE [LARGE SCALE GENOMIC DNA]</scope>
    <source>
        <strain evidence="2 3">CHN_HEN01</strain>
    </source>
</reference>
<keyword evidence="3" id="KW-1185">Reference proteome</keyword>
<organism evidence="2 3">
    <name type="scientific">Cyclospora cayetanensis</name>
    <dbReference type="NCBI Taxonomy" id="88456"/>
    <lineage>
        <taxon>Eukaryota</taxon>
        <taxon>Sar</taxon>
        <taxon>Alveolata</taxon>
        <taxon>Apicomplexa</taxon>
        <taxon>Conoidasida</taxon>
        <taxon>Coccidia</taxon>
        <taxon>Eucoccidiorida</taxon>
        <taxon>Eimeriorina</taxon>
        <taxon>Eimeriidae</taxon>
        <taxon>Cyclospora</taxon>
    </lineage>
</organism>
<dbReference type="AlphaFoldDB" id="A0A1D3D9V7"/>
<dbReference type="VEuPathDB" id="ToxoDB:cyc_02156"/>
<feature type="transmembrane region" description="Helical" evidence="1">
    <location>
        <begin position="329"/>
        <end position="351"/>
    </location>
</feature>
<evidence type="ECO:0000256" key="1">
    <source>
        <dbReference type="SAM" id="Phobius"/>
    </source>
</evidence>
<gene>
    <name evidence="2" type="ORF">cyc_02156</name>
</gene>
<dbReference type="EMBL" id="JROU02000159">
    <property type="protein sequence ID" value="OEH80222.1"/>
    <property type="molecule type" value="Genomic_DNA"/>
</dbReference>
<evidence type="ECO:0000313" key="3">
    <source>
        <dbReference type="Proteomes" id="UP000095192"/>
    </source>
</evidence>
<sequence>MPTEPLQGVLSLCRQQPDQNEQRGFLLQDEPCGVMLEAELLQLLQHSRQQLQQLKLQQLQVHDCCEGPGATGESGSSKDGMSPGYCGHAEASWACLLQNLRTALELRQQLNQQQQDTQEASAAATSAASIEAIMQDLEYHYRNGKRCESLQRPLLQLRRKYVYWHQRQQHQKVLLELVDWVLADIEVWAQEAPSDDEMAASMQLETSAAAKESMPPTHHQLLSAIEQRQQGAKQEHEERQLLLQHIGNGGSSGAMVPTAVYDESALIEEDLLGAATEMKQGALRFRETLQKDNRMLERTSATQDTMQQQQIKGVEAAKKLLRFSFFSSLMPLVQLAIALMITMAMIFVILFTPG</sequence>
<comment type="caution">
    <text evidence="2">The sequence shown here is derived from an EMBL/GenBank/DDBJ whole genome shotgun (WGS) entry which is preliminary data.</text>
</comment>
<accession>A0A1D3D9V7</accession>
<dbReference type="InParanoid" id="A0A1D3D9V7"/>
<dbReference type="Proteomes" id="UP000095192">
    <property type="component" value="Unassembled WGS sequence"/>
</dbReference>
<keyword evidence="1" id="KW-1133">Transmembrane helix</keyword>
<name>A0A1D3D9V7_9EIME</name>
<keyword evidence="1" id="KW-0812">Transmembrane</keyword>